<dbReference type="Pfam" id="PF04542">
    <property type="entry name" value="Sigma70_r2"/>
    <property type="match status" value="1"/>
</dbReference>
<dbReference type="EMBL" id="UINC01014229">
    <property type="protein sequence ID" value="SVA60864.1"/>
    <property type="molecule type" value="Genomic_DNA"/>
</dbReference>
<dbReference type="Gene3D" id="1.10.10.10">
    <property type="entry name" value="Winged helix-like DNA-binding domain superfamily/Winged helix DNA-binding domain"/>
    <property type="match status" value="1"/>
</dbReference>
<reference evidence="8" key="1">
    <citation type="submission" date="2018-05" db="EMBL/GenBank/DDBJ databases">
        <authorList>
            <person name="Lanie J.A."/>
            <person name="Ng W.-L."/>
            <person name="Kazmierczak K.M."/>
            <person name="Andrzejewski T.M."/>
            <person name="Davidsen T.M."/>
            <person name="Wayne K.J."/>
            <person name="Tettelin H."/>
            <person name="Glass J.I."/>
            <person name="Rusch D."/>
            <person name="Podicherti R."/>
            <person name="Tsui H.-C.T."/>
            <person name="Winkler M.E."/>
        </authorList>
    </citation>
    <scope>NUCLEOTIDE SEQUENCE</scope>
</reference>
<accession>A0A381X7Z7</accession>
<dbReference type="InterPro" id="IPR013324">
    <property type="entry name" value="RNA_pol_sigma_r3/r4-like"/>
</dbReference>
<comment type="similarity">
    <text evidence="1">Belongs to the sigma-70 factor family. ECF subfamily.</text>
</comment>
<dbReference type="SUPFAM" id="SSF88659">
    <property type="entry name" value="Sigma3 and sigma4 domains of RNA polymerase sigma factors"/>
    <property type="match status" value="1"/>
</dbReference>
<proteinExistence type="inferred from homology"/>
<dbReference type="InterPro" id="IPR039425">
    <property type="entry name" value="RNA_pol_sigma-70-like"/>
</dbReference>
<dbReference type="CDD" id="cd06171">
    <property type="entry name" value="Sigma70_r4"/>
    <property type="match status" value="1"/>
</dbReference>
<keyword evidence="3" id="KW-0731">Sigma factor</keyword>
<dbReference type="NCBIfam" id="TIGR02937">
    <property type="entry name" value="sigma70-ECF"/>
    <property type="match status" value="1"/>
</dbReference>
<dbReference type="GO" id="GO:0003677">
    <property type="term" value="F:DNA binding"/>
    <property type="evidence" value="ECO:0007669"/>
    <property type="project" value="UniProtKB-KW"/>
</dbReference>
<feature type="non-terminal residue" evidence="8">
    <location>
        <position position="188"/>
    </location>
</feature>
<evidence type="ECO:0000256" key="5">
    <source>
        <dbReference type="ARBA" id="ARBA00023163"/>
    </source>
</evidence>
<dbReference type="GO" id="GO:0016987">
    <property type="term" value="F:sigma factor activity"/>
    <property type="evidence" value="ECO:0007669"/>
    <property type="project" value="UniProtKB-KW"/>
</dbReference>
<evidence type="ECO:0000256" key="1">
    <source>
        <dbReference type="ARBA" id="ARBA00010641"/>
    </source>
</evidence>
<evidence type="ECO:0000313" key="8">
    <source>
        <dbReference type="EMBL" id="SVA60864.1"/>
    </source>
</evidence>
<dbReference type="PANTHER" id="PTHR43133:SF8">
    <property type="entry name" value="RNA POLYMERASE SIGMA FACTOR HI_1459-RELATED"/>
    <property type="match status" value="1"/>
</dbReference>
<evidence type="ECO:0000256" key="2">
    <source>
        <dbReference type="ARBA" id="ARBA00023015"/>
    </source>
</evidence>
<dbReference type="InterPro" id="IPR036388">
    <property type="entry name" value="WH-like_DNA-bd_sf"/>
</dbReference>
<evidence type="ECO:0000259" key="7">
    <source>
        <dbReference type="Pfam" id="PF08281"/>
    </source>
</evidence>
<evidence type="ECO:0008006" key="9">
    <source>
        <dbReference type="Google" id="ProtNLM"/>
    </source>
</evidence>
<protein>
    <recommendedName>
        <fullName evidence="9">RNA polymerase subunit sigma-24</fullName>
    </recommendedName>
</protein>
<dbReference type="GO" id="GO:0006352">
    <property type="term" value="P:DNA-templated transcription initiation"/>
    <property type="evidence" value="ECO:0007669"/>
    <property type="project" value="InterPro"/>
</dbReference>
<dbReference type="Gene3D" id="1.10.1740.10">
    <property type="match status" value="1"/>
</dbReference>
<keyword evidence="5" id="KW-0804">Transcription</keyword>
<evidence type="ECO:0000259" key="6">
    <source>
        <dbReference type="Pfam" id="PF04542"/>
    </source>
</evidence>
<evidence type="ECO:0000256" key="3">
    <source>
        <dbReference type="ARBA" id="ARBA00023082"/>
    </source>
</evidence>
<dbReference type="Pfam" id="PF08281">
    <property type="entry name" value="Sigma70_r4_2"/>
    <property type="match status" value="1"/>
</dbReference>
<dbReference type="InterPro" id="IPR013249">
    <property type="entry name" value="RNA_pol_sigma70_r4_t2"/>
</dbReference>
<dbReference type="InterPro" id="IPR013325">
    <property type="entry name" value="RNA_pol_sigma_r2"/>
</dbReference>
<evidence type="ECO:0000256" key="4">
    <source>
        <dbReference type="ARBA" id="ARBA00023125"/>
    </source>
</evidence>
<keyword evidence="4" id="KW-0238">DNA-binding</keyword>
<name>A0A381X7Z7_9ZZZZ</name>
<feature type="domain" description="RNA polymerase sigma-70 region 2" evidence="6">
    <location>
        <begin position="26"/>
        <end position="95"/>
    </location>
</feature>
<dbReference type="InterPro" id="IPR014284">
    <property type="entry name" value="RNA_pol_sigma-70_dom"/>
</dbReference>
<dbReference type="InterPro" id="IPR007627">
    <property type="entry name" value="RNA_pol_sigma70_r2"/>
</dbReference>
<feature type="domain" description="RNA polymerase sigma factor 70 region 4 type 2" evidence="7">
    <location>
        <begin position="132"/>
        <end position="170"/>
    </location>
</feature>
<gene>
    <name evidence="8" type="ORF">METZ01_LOCUS113718</name>
</gene>
<dbReference type="SUPFAM" id="SSF88946">
    <property type="entry name" value="Sigma2 domain of RNA polymerase sigma factors"/>
    <property type="match status" value="1"/>
</dbReference>
<dbReference type="PANTHER" id="PTHR43133">
    <property type="entry name" value="RNA POLYMERASE ECF-TYPE SIGMA FACTO"/>
    <property type="match status" value="1"/>
</dbReference>
<organism evidence="8">
    <name type="scientific">marine metagenome</name>
    <dbReference type="NCBI Taxonomy" id="408172"/>
    <lineage>
        <taxon>unclassified sequences</taxon>
        <taxon>metagenomes</taxon>
        <taxon>ecological metagenomes</taxon>
    </lineage>
</organism>
<sequence length="188" mass="22404">MVNNYIDDSVLLNRFKSGNNNSFHSLFLRHKKRIFNYINSKVLDVDISNDILQETFIKVFKIIRKGSYNEQGKFLPWILKISHNLVMDYFRYKKRSKMVYEKDLYYTFSNIKSSDDAFKEKIISDKTLSKTLSKMIDQLPESQKEIVKLRFFENLSFKEIAEMNNISINTALGRVRYSINNLRKTINR</sequence>
<dbReference type="AlphaFoldDB" id="A0A381X7Z7"/>
<keyword evidence="2" id="KW-0805">Transcription regulation</keyword>